<feature type="region of interest" description="Disordered" evidence="2">
    <location>
        <begin position="353"/>
        <end position="375"/>
    </location>
</feature>
<dbReference type="Proteomes" id="UP001152484">
    <property type="component" value="Unassembled WGS sequence"/>
</dbReference>
<feature type="coiled-coil region" evidence="1">
    <location>
        <begin position="17"/>
        <end position="142"/>
    </location>
</feature>
<dbReference type="OrthoDB" id="2020741at2759"/>
<evidence type="ECO:0000256" key="1">
    <source>
        <dbReference type="SAM" id="Coils"/>
    </source>
</evidence>
<dbReference type="EMBL" id="CAMAPE010000010">
    <property type="protein sequence ID" value="CAH9078636.1"/>
    <property type="molecule type" value="Genomic_DNA"/>
</dbReference>
<name>A0A9P0YX48_CUSEU</name>
<gene>
    <name evidence="3" type="ORF">CEURO_LOCUS6862</name>
</gene>
<evidence type="ECO:0000313" key="4">
    <source>
        <dbReference type="Proteomes" id="UP001152484"/>
    </source>
</evidence>
<organism evidence="3 4">
    <name type="scientific">Cuscuta europaea</name>
    <name type="common">European dodder</name>
    <dbReference type="NCBI Taxonomy" id="41803"/>
    <lineage>
        <taxon>Eukaryota</taxon>
        <taxon>Viridiplantae</taxon>
        <taxon>Streptophyta</taxon>
        <taxon>Embryophyta</taxon>
        <taxon>Tracheophyta</taxon>
        <taxon>Spermatophyta</taxon>
        <taxon>Magnoliopsida</taxon>
        <taxon>eudicotyledons</taxon>
        <taxon>Gunneridae</taxon>
        <taxon>Pentapetalae</taxon>
        <taxon>asterids</taxon>
        <taxon>lamiids</taxon>
        <taxon>Solanales</taxon>
        <taxon>Convolvulaceae</taxon>
        <taxon>Cuscuteae</taxon>
        <taxon>Cuscuta</taxon>
        <taxon>Cuscuta subgen. Cuscuta</taxon>
    </lineage>
</organism>
<dbReference type="PANTHER" id="PTHR36390">
    <property type="entry name" value="MYOSIN HEAVY CHAIN-LIKE PROTEIN"/>
    <property type="match status" value="1"/>
</dbReference>
<feature type="compositionally biased region" description="Polar residues" evidence="2">
    <location>
        <begin position="365"/>
        <end position="375"/>
    </location>
</feature>
<dbReference type="PANTHER" id="PTHR36390:SF1">
    <property type="entry name" value="MYOSIN HEAVY CHAIN-LIKE PROTEIN"/>
    <property type="match status" value="1"/>
</dbReference>
<reference evidence="3" key="1">
    <citation type="submission" date="2022-07" db="EMBL/GenBank/DDBJ databases">
        <authorList>
            <person name="Macas J."/>
            <person name="Novak P."/>
            <person name="Neumann P."/>
        </authorList>
    </citation>
    <scope>NUCLEOTIDE SEQUENCE</scope>
</reference>
<evidence type="ECO:0000313" key="3">
    <source>
        <dbReference type="EMBL" id="CAH9078636.1"/>
    </source>
</evidence>
<sequence length="375" mass="43474">MSEQSSNSDWSFDIKELLEIRTRCRELRKEKDLLRDSQMQSFEIIRKLEEQVQTLSCAHLEDKKRIQELERELDNCSQELDYLQDQLTLSNSDKEVLEEETGRLKEELEISKAEGFMLLENLESKELELQSSSVLIEKLEESISCVGLEYQCEIESLKLDLTALDQNCLEHKKSQEQTAQGNASFHDFQLRFQSTGDYIEYLEKENANLKEQLQTCEKNVKVFCQNVEEQFPELIITGHEEVPENNASSCGDILGPLLTKLAVLGASTVNRKDETNTVSHQIQRYESLLAKLKEELKLERLKAKEEAEDLAQEMAELRYHMMGLLEEEQKRRVCIEQLSLLRISKLEAQLDKERKKSDEQELVKTISTSEFAPEA</sequence>
<keyword evidence="1" id="KW-0175">Coiled coil</keyword>
<comment type="caution">
    <text evidence="3">The sequence shown here is derived from an EMBL/GenBank/DDBJ whole genome shotgun (WGS) entry which is preliminary data.</text>
</comment>
<evidence type="ECO:0000256" key="2">
    <source>
        <dbReference type="SAM" id="MobiDB-lite"/>
    </source>
</evidence>
<protein>
    <submittedName>
        <fullName evidence="3">Uncharacterized protein</fullName>
    </submittedName>
</protein>
<feature type="compositionally biased region" description="Basic and acidic residues" evidence="2">
    <location>
        <begin position="353"/>
        <end position="362"/>
    </location>
</feature>
<dbReference type="AlphaFoldDB" id="A0A9P0YX48"/>
<accession>A0A9P0YX48</accession>
<proteinExistence type="predicted"/>
<feature type="coiled-coil region" evidence="1">
    <location>
        <begin position="199"/>
        <end position="226"/>
    </location>
</feature>
<keyword evidence="4" id="KW-1185">Reference proteome</keyword>